<accession>A0A2K1KHC2</accession>
<dbReference type="Gramene" id="Pp3c6_27210V3.1">
    <property type="protein sequence ID" value="Pp3c6_27210V3.1"/>
    <property type="gene ID" value="Pp3c6_27210"/>
</dbReference>
<evidence type="ECO:0000313" key="3">
    <source>
        <dbReference type="Proteomes" id="UP000006727"/>
    </source>
</evidence>
<organism evidence="1">
    <name type="scientific">Physcomitrium patens</name>
    <name type="common">Spreading-leaved earth moss</name>
    <name type="synonym">Physcomitrella patens</name>
    <dbReference type="NCBI Taxonomy" id="3218"/>
    <lineage>
        <taxon>Eukaryota</taxon>
        <taxon>Viridiplantae</taxon>
        <taxon>Streptophyta</taxon>
        <taxon>Embryophyta</taxon>
        <taxon>Bryophyta</taxon>
        <taxon>Bryophytina</taxon>
        <taxon>Bryopsida</taxon>
        <taxon>Funariidae</taxon>
        <taxon>Funariales</taxon>
        <taxon>Funariaceae</taxon>
        <taxon>Physcomitrium</taxon>
    </lineage>
</organism>
<dbReference type="EMBL" id="ABEU02000006">
    <property type="protein sequence ID" value="PNR53182.1"/>
    <property type="molecule type" value="Genomic_DNA"/>
</dbReference>
<sequence length="60" mass="6724">MVYGSRSLVPENPLILTHPSDTCTAGCYRSSKTKDILRNVRPVTYEGRKAYLRARVGLLV</sequence>
<reference evidence="1 3" key="2">
    <citation type="journal article" date="2018" name="Plant J.">
        <title>The Physcomitrella patens chromosome-scale assembly reveals moss genome structure and evolution.</title>
        <authorList>
            <person name="Lang D."/>
            <person name="Ullrich K.K."/>
            <person name="Murat F."/>
            <person name="Fuchs J."/>
            <person name="Jenkins J."/>
            <person name="Haas F.B."/>
            <person name="Piednoel M."/>
            <person name="Gundlach H."/>
            <person name="Van Bel M."/>
            <person name="Meyberg R."/>
            <person name="Vives C."/>
            <person name="Morata J."/>
            <person name="Symeonidi A."/>
            <person name="Hiss M."/>
            <person name="Muchero W."/>
            <person name="Kamisugi Y."/>
            <person name="Saleh O."/>
            <person name="Blanc G."/>
            <person name="Decker E.L."/>
            <person name="van Gessel N."/>
            <person name="Grimwood J."/>
            <person name="Hayes R.D."/>
            <person name="Graham S.W."/>
            <person name="Gunter L.E."/>
            <person name="McDaniel S.F."/>
            <person name="Hoernstein S.N.W."/>
            <person name="Larsson A."/>
            <person name="Li F.W."/>
            <person name="Perroud P.F."/>
            <person name="Phillips J."/>
            <person name="Ranjan P."/>
            <person name="Rokshar D.S."/>
            <person name="Rothfels C.J."/>
            <person name="Schneider L."/>
            <person name="Shu S."/>
            <person name="Stevenson D.W."/>
            <person name="Thummler F."/>
            <person name="Tillich M."/>
            <person name="Villarreal Aguilar J.C."/>
            <person name="Widiez T."/>
            <person name="Wong G.K."/>
            <person name="Wymore A."/>
            <person name="Zhang Y."/>
            <person name="Zimmer A.D."/>
            <person name="Quatrano R.S."/>
            <person name="Mayer K.F.X."/>
            <person name="Goodstein D."/>
            <person name="Casacuberta J.M."/>
            <person name="Vandepoele K."/>
            <person name="Reski R."/>
            <person name="Cuming A.C."/>
            <person name="Tuskan G.A."/>
            <person name="Maumus F."/>
            <person name="Salse J."/>
            <person name="Schmutz J."/>
            <person name="Rensing S.A."/>
        </authorList>
    </citation>
    <scope>NUCLEOTIDE SEQUENCE [LARGE SCALE GENOMIC DNA]</scope>
    <source>
        <strain evidence="2 3">cv. Gransden 2004</strain>
    </source>
</reference>
<evidence type="ECO:0000313" key="2">
    <source>
        <dbReference type="EnsemblPlants" id="Pp3c6_27210V3.1"/>
    </source>
</evidence>
<gene>
    <name evidence="1" type="ORF">PHYPA_009557</name>
</gene>
<name>A0A2K1KHC2_PHYPA</name>
<reference evidence="1 3" key="1">
    <citation type="journal article" date="2008" name="Science">
        <title>The Physcomitrella genome reveals evolutionary insights into the conquest of land by plants.</title>
        <authorList>
            <person name="Rensing S."/>
            <person name="Lang D."/>
            <person name="Zimmer A."/>
            <person name="Terry A."/>
            <person name="Salamov A."/>
            <person name="Shapiro H."/>
            <person name="Nishiyama T."/>
            <person name="Perroud P.-F."/>
            <person name="Lindquist E."/>
            <person name="Kamisugi Y."/>
            <person name="Tanahashi T."/>
            <person name="Sakakibara K."/>
            <person name="Fujita T."/>
            <person name="Oishi K."/>
            <person name="Shin-I T."/>
            <person name="Kuroki Y."/>
            <person name="Toyoda A."/>
            <person name="Suzuki Y."/>
            <person name="Hashimoto A."/>
            <person name="Yamaguchi K."/>
            <person name="Sugano A."/>
            <person name="Kohara Y."/>
            <person name="Fujiyama A."/>
            <person name="Anterola A."/>
            <person name="Aoki S."/>
            <person name="Ashton N."/>
            <person name="Barbazuk W.B."/>
            <person name="Barker E."/>
            <person name="Bennetzen J."/>
            <person name="Bezanilla M."/>
            <person name="Blankenship R."/>
            <person name="Cho S.H."/>
            <person name="Dutcher S."/>
            <person name="Estelle M."/>
            <person name="Fawcett J.A."/>
            <person name="Gundlach H."/>
            <person name="Hanada K."/>
            <person name="Heyl A."/>
            <person name="Hicks K.A."/>
            <person name="Hugh J."/>
            <person name="Lohr M."/>
            <person name="Mayer K."/>
            <person name="Melkozernov A."/>
            <person name="Murata T."/>
            <person name="Nelson D."/>
            <person name="Pils B."/>
            <person name="Prigge M."/>
            <person name="Reiss B."/>
            <person name="Renner T."/>
            <person name="Rombauts S."/>
            <person name="Rushton P."/>
            <person name="Sanderfoot A."/>
            <person name="Schween G."/>
            <person name="Shiu S.-H."/>
            <person name="Stueber K."/>
            <person name="Theodoulou F.L."/>
            <person name="Tu H."/>
            <person name="Van de Peer Y."/>
            <person name="Verrier P.J."/>
            <person name="Waters E."/>
            <person name="Wood A."/>
            <person name="Yang L."/>
            <person name="Cove D."/>
            <person name="Cuming A."/>
            <person name="Hasebe M."/>
            <person name="Lucas S."/>
            <person name="Mishler D.B."/>
            <person name="Reski R."/>
            <person name="Grigoriev I."/>
            <person name="Quatrano R.S."/>
            <person name="Boore J.L."/>
        </authorList>
    </citation>
    <scope>NUCLEOTIDE SEQUENCE [LARGE SCALE GENOMIC DNA]</scope>
    <source>
        <strain evidence="2 3">cv. Gransden 2004</strain>
    </source>
</reference>
<reference evidence="2" key="3">
    <citation type="submission" date="2020-12" db="UniProtKB">
        <authorList>
            <consortium name="EnsemblPlants"/>
        </authorList>
    </citation>
    <scope>IDENTIFICATION</scope>
</reference>
<keyword evidence="3" id="KW-1185">Reference proteome</keyword>
<dbReference type="EnsemblPlants" id="Pp3c6_27210V3.1">
    <property type="protein sequence ID" value="Pp3c6_27210V3.1"/>
    <property type="gene ID" value="Pp3c6_27210"/>
</dbReference>
<dbReference type="Proteomes" id="UP000006727">
    <property type="component" value="Chromosome 6"/>
</dbReference>
<dbReference type="AlphaFoldDB" id="A0A2K1KHC2"/>
<protein>
    <submittedName>
        <fullName evidence="1 2">Uncharacterized protein</fullName>
    </submittedName>
</protein>
<proteinExistence type="predicted"/>
<dbReference type="InParanoid" id="A0A2K1KHC2"/>
<evidence type="ECO:0000313" key="1">
    <source>
        <dbReference type="EMBL" id="PNR53182.1"/>
    </source>
</evidence>